<dbReference type="EMBL" id="CAKXYY010000009">
    <property type="protein sequence ID" value="CAH2352991.1"/>
    <property type="molecule type" value="Genomic_DNA"/>
</dbReference>
<accession>A0A9P0QR01</accession>
<organism evidence="1 2">
    <name type="scientific">[Candida] railenensis</name>
    <dbReference type="NCBI Taxonomy" id="45579"/>
    <lineage>
        <taxon>Eukaryota</taxon>
        <taxon>Fungi</taxon>
        <taxon>Dikarya</taxon>
        <taxon>Ascomycota</taxon>
        <taxon>Saccharomycotina</taxon>
        <taxon>Pichiomycetes</taxon>
        <taxon>Debaryomycetaceae</taxon>
        <taxon>Kurtzmaniella</taxon>
    </lineage>
</organism>
<comment type="caution">
    <text evidence="1">The sequence shown here is derived from an EMBL/GenBank/DDBJ whole genome shotgun (WGS) entry which is preliminary data.</text>
</comment>
<gene>
    <name evidence="1" type="ORF">CLIB1423_09S00386</name>
</gene>
<sequence>MLRLISLERGHVRPIIRRSGVLGNFHGVKWNNYQECLSYSTSTSSEIQSAARPSIKSALFTSHNSKKESYELDRIPLDTFPNPIFCMNKDEISNLTKYEFLHLIQIPYKSISEVDLFAYNLTQILNDLLISDTRKAYHMLNSIKDEPMRGIVVEGLMGLYTDNSIKRSILKSISNDHQSIKWDLIESINFIFKSNTGANEGKEGEESLSSLLLKYLDTLASIPNVNHHQILIPDKLYQEIFSIIPRSSYGQFFACLVHINIQPFNSSLLNPLKHALIMGSNLEKFIVRTGVRNAKWHDIHYSGIDDSHKRRMHNFFTLKELAANAMNSIRSKEIIESNLYLNLVVEKFEMNCTDEVTQQKSGNERKTLISSTISEDIQTVLFVLLNHIMTFKGSEYCVKVLKYMLDNQLNVSIETLLAILRNLREHGYHEESLVMLNNINLDNLARKDKLKIVEEILLLISEKFPDQPKVLLGYIVAFYDRIIKQLDLLGVLQPIYGSLPGGRDLENWTSTIQKANVDQKLSSLTHRLSSTTVKILYGTILRSQFESDPVGIESFARFVESLYTSYIIHFKKLDPLSEDVLANFVKYLLKVNPEGYGMNFTSGAANYQIAKHIMEDFHSNDFNVSRKHRSIHLYDTLVYSALNVHQDYQFAFKMVQKSRAFGLPFTFNQVYSFIKYHYSRHEHSRAELWYNQLTGDGIKANSSQSKEIFKIARELNWDVNGFVYRKMGIKRNRLKKEEYKKVMQDPFRFIESKESEEDEISVELIGANEVYPVGEKRHREDTNLADELSTLLYQVSQQSKENNEAK</sequence>
<evidence type="ECO:0000313" key="1">
    <source>
        <dbReference type="EMBL" id="CAH2352991.1"/>
    </source>
</evidence>
<evidence type="ECO:0000313" key="2">
    <source>
        <dbReference type="Proteomes" id="UP000837801"/>
    </source>
</evidence>
<dbReference type="AlphaFoldDB" id="A0A9P0QR01"/>
<protein>
    <submittedName>
        <fullName evidence="1">Uncharacterized protein</fullName>
    </submittedName>
</protein>
<dbReference type="OrthoDB" id="4075894at2759"/>
<keyword evidence="2" id="KW-1185">Reference proteome</keyword>
<dbReference type="Proteomes" id="UP000837801">
    <property type="component" value="Unassembled WGS sequence"/>
</dbReference>
<name>A0A9P0QR01_9ASCO</name>
<reference evidence="1" key="1">
    <citation type="submission" date="2022-03" db="EMBL/GenBank/DDBJ databases">
        <authorList>
            <person name="Legras J.-L."/>
            <person name="Devillers H."/>
            <person name="Grondin C."/>
        </authorList>
    </citation>
    <scope>NUCLEOTIDE SEQUENCE</scope>
    <source>
        <strain evidence="1">CLIB 1423</strain>
    </source>
</reference>
<proteinExistence type="predicted"/>